<reference evidence="2" key="2">
    <citation type="submission" date="2022-08" db="UniProtKB">
        <authorList>
            <consortium name="EnsemblMetazoa"/>
        </authorList>
    </citation>
    <scope>IDENTIFICATION</scope>
    <source>
        <strain evidence="2">STECLA/ALBI9_A</strain>
    </source>
</reference>
<dbReference type="InterPro" id="IPR001584">
    <property type="entry name" value="Integrase_cat-core"/>
</dbReference>
<dbReference type="Gene3D" id="3.30.420.10">
    <property type="entry name" value="Ribonuclease H-like superfamily/Ribonuclease H"/>
    <property type="match status" value="1"/>
</dbReference>
<keyword evidence="3" id="KW-1185">Reference proteome</keyword>
<organism evidence="2 3">
    <name type="scientific">Anopheles albimanus</name>
    <name type="common">New world malaria mosquito</name>
    <dbReference type="NCBI Taxonomy" id="7167"/>
    <lineage>
        <taxon>Eukaryota</taxon>
        <taxon>Metazoa</taxon>
        <taxon>Ecdysozoa</taxon>
        <taxon>Arthropoda</taxon>
        <taxon>Hexapoda</taxon>
        <taxon>Insecta</taxon>
        <taxon>Pterygota</taxon>
        <taxon>Neoptera</taxon>
        <taxon>Endopterygota</taxon>
        <taxon>Diptera</taxon>
        <taxon>Nematocera</taxon>
        <taxon>Culicoidea</taxon>
        <taxon>Culicidae</taxon>
        <taxon>Anophelinae</taxon>
        <taxon>Anopheles</taxon>
    </lineage>
</organism>
<sequence>KKLSLIAETFGDPRRIICDRGAAFTSGQFEEYCAERNIELHRIVTGVPRGNGQVERIHRVIIPVLTKLSAEKPEEWFKHVGKVQTVVNNSWQRAIRMTPFELLVGTKMRTKDDVRICELIREELEDNFIEERAELREVARTNIQKIQQENSKYYNLRRRPEIKYRVGDIVGIPVTQFVVGGKVKPRYYGPYRITKLYPNSRCEVEKINKEVQGPRVTTTATDALKGWPLLGQK</sequence>
<dbReference type="GO" id="GO:0003676">
    <property type="term" value="F:nucleic acid binding"/>
    <property type="evidence" value="ECO:0007669"/>
    <property type="project" value="InterPro"/>
</dbReference>
<dbReference type="GO" id="GO:0015074">
    <property type="term" value="P:DNA integration"/>
    <property type="evidence" value="ECO:0007669"/>
    <property type="project" value="InterPro"/>
</dbReference>
<dbReference type="VEuPathDB" id="VectorBase:AALB014950"/>
<evidence type="ECO:0000313" key="2">
    <source>
        <dbReference type="EnsemblMetazoa" id="AALB014950-PA"/>
    </source>
</evidence>
<dbReference type="InterPro" id="IPR050951">
    <property type="entry name" value="Retrovirus_Pol_polyprotein"/>
</dbReference>
<name>A0A182FZD4_ANOAL</name>
<accession>A0A182FZD4</accession>
<dbReference type="PANTHER" id="PTHR37984">
    <property type="entry name" value="PROTEIN CBG26694"/>
    <property type="match status" value="1"/>
</dbReference>
<dbReference type="Proteomes" id="UP000069272">
    <property type="component" value="Chromosome 3R"/>
</dbReference>
<feature type="domain" description="Integrase catalytic" evidence="1">
    <location>
        <begin position="1"/>
        <end position="107"/>
    </location>
</feature>
<dbReference type="InterPro" id="IPR012337">
    <property type="entry name" value="RNaseH-like_sf"/>
</dbReference>
<protein>
    <recommendedName>
        <fullName evidence="1">Integrase catalytic domain-containing protein</fullName>
    </recommendedName>
</protein>
<proteinExistence type="predicted"/>
<dbReference type="STRING" id="7167.A0A182FZD4"/>
<dbReference type="InterPro" id="IPR036397">
    <property type="entry name" value="RNaseH_sf"/>
</dbReference>
<dbReference type="EnsemblMetazoa" id="AALB014950-RA">
    <property type="protein sequence ID" value="AALB014950-PA"/>
    <property type="gene ID" value="AALB014950"/>
</dbReference>
<dbReference type="PROSITE" id="PS50994">
    <property type="entry name" value="INTEGRASE"/>
    <property type="match status" value="1"/>
</dbReference>
<dbReference type="PANTHER" id="PTHR37984:SF5">
    <property type="entry name" value="PROTEIN NYNRIN-LIKE"/>
    <property type="match status" value="1"/>
</dbReference>
<dbReference type="SUPFAM" id="SSF53098">
    <property type="entry name" value="Ribonuclease H-like"/>
    <property type="match status" value="1"/>
</dbReference>
<evidence type="ECO:0000313" key="3">
    <source>
        <dbReference type="Proteomes" id="UP000069272"/>
    </source>
</evidence>
<dbReference type="AlphaFoldDB" id="A0A182FZD4"/>
<reference evidence="2 3" key="1">
    <citation type="journal article" date="2017" name="G3 (Bethesda)">
        <title>The Physical Genome Mapping of Anopheles albimanus Corrected Scaffold Misassemblies and Identified Interarm Rearrangements in Genus Anopheles.</title>
        <authorList>
            <person name="Artemov G.N."/>
            <person name="Peery A.N."/>
            <person name="Jiang X."/>
            <person name="Tu Z."/>
            <person name="Stegniy V.N."/>
            <person name="Sharakhova M.V."/>
            <person name="Sharakhov I.V."/>
        </authorList>
    </citation>
    <scope>NUCLEOTIDE SEQUENCE [LARGE SCALE GENOMIC DNA]</scope>
    <source>
        <strain evidence="2 3">ALBI9_A</strain>
    </source>
</reference>
<evidence type="ECO:0000259" key="1">
    <source>
        <dbReference type="PROSITE" id="PS50994"/>
    </source>
</evidence>